<dbReference type="Pfam" id="PF00892">
    <property type="entry name" value="EamA"/>
    <property type="match status" value="1"/>
</dbReference>
<keyword evidence="1" id="KW-0812">Transmembrane</keyword>
<keyword evidence="1" id="KW-1133">Transmembrane helix</keyword>
<evidence type="ECO:0000256" key="1">
    <source>
        <dbReference type="SAM" id="Phobius"/>
    </source>
</evidence>
<reference evidence="4" key="1">
    <citation type="journal article" date="2019" name="Int. J. Syst. Evol. Microbiol.">
        <title>The Global Catalogue of Microorganisms (GCM) 10K type strain sequencing project: providing services to taxonomists for standard genome sequencing and annotation.</title>
        <authorList>
            <consortium name="The Broad Institute Genomics Platform"/>
            <consortium name="The Broad Institute Genome Sequencing Center for Infectious Disease"/>
            <person name="Wu L."/>
            <person name="Ma J."/>
        </authorList>
    </citation>
    <scope>NUCLEOTIDE SEQUENCE [LARGE SCALE GENOMIC DNA]</scope>
    <source>
        <strain evidence="4">JCM 11650</strain>
    </source>
</reference>
<feature type="transmembrane region" description="Helical" evidence="1">
    <location>
        <begin position="247"/>
        <end position="266"/>
    </location>
</feature>
<feature type="domain" description="EamA" evidence="2">
    <location>
        <begin position="11"/>
        <end position="135"/>
    </location>
</feature>
<feature type="transmembrane region" description="Helical" evidence="1">
    <location>
        <begin position="90"/>
        <end position="109"/>
    </location>
</feature>
<protein>
    <submittedName>
        <fullName evidence="3">DMT family transporter</fullName>
    </submittedName>
</protein>
<dbReference type="PANTHER" id="PTHR22911">
    <property type="entry name" value="ACYL-MALONYL CONDENSING ENZYME-RELATED"/>
    <property type="match status" value="1"/>
</dbReference>
<organism evidence="3 4">
    <name type="scientific">Comamonas nitrativorans</name>
    <dbReference type="NCBI Taxonomy" id="108437"/>
    <lineage>
        <taxon>Bacteria</taxon>
        <taxon>Pseudomonadati</taxon>
        <taxon>Pseudomonadota</taxon>
        <taxon>Betaproteobacteria</taxon>
        <taxon>Burkholderiales</taxon>
        <taxon>Comamonadaceae</taxon>
        <taxon>Comamonas</taxon>
    </lineage>
</organism>
<keyword evidence="1" id="KW-0472">Membrane</keyword>
<dbReference type="RefSeq" id="WP_377727429.1">
    <property type="nucleotide sequence ID" value="NZ_JBHSEW010000013.1"/>
</dbReference>
<accession>A0ABV9H0E9</accession>
<feature type="transmembrane region" description="Helical" evidence="1">
    <location>
        <begin position="121"/>
        <end position="140"/>
    </location>
</feature>
<dbReference type="InterPro" id="IPR000620">
    <property type="entry name" value="EamA_dom"/>
</dbReference>
<feature type="transmembrane region" description="Helical" evidence="1">
    <location>
        <begin position="152"/>
        <end position="171"/>
    </location>
</feature>
<dbReference type="EMBL" id="JBHSEW010000013">
    <property type="protein sequence ID" value="MFC4623259.1"/>
    <property type="molecule type" value="Genomic_DNA"/>
</dbReference>
<feature type="transmembrane region" description="Helical" evidence="1">
    <location>
        <begin position="272"/>
        <end position="291"/>
    </location>
</feature>
<name>A0ABV9H0E9_9BURK</name>
<dbReference type="InterPro" id="IPR037185">
    <property type="entry name" value="EmrE-like"/>
</dbReference>
<proteinExistence type="predicted"/>
<keyword evidence="4" id="KW-1185">Reference proteome</keyword>
<gene>
    <name evidence="3" type="ORF">ACFO3A_13695</name>
</gene>
<evidence type="ECO:0000259" key="2">
    <source>
        <dbReference type="Pfam" id="PF00892"/>
    </source>
</evidence>
<feature type="transmembrane region" description="Helical" evidence="1">
    <location>
        <begin position="66"/>
        <end position="84"/>
    </location>
</feature>
<dbReference type="Proteomes" id="UP001595967">
    <property type="component" value="Unassembled WGS sequence"/>
</dbReference>
<feature type="transmembrane region" description="Helical" evidence="1">
    <location>
        <begin position="183"/>
        <end position="209"/>
    </location>
</feature>
<feature type="transmembrane region" description="Helical" evidence="1">
    <location>
        <begin position="29"/>
        <end position="54"/>
    </location>
</feature>
<evidence type="ECO:0000313" key="3">
    <source>
        <dbReference type="EMBL" id="MFC4623259.1"/>
    </source>
</evidence>
<comment type="caution">
    <text evidence="3">The sequence shown here is derived from an EMBL/GenBank/DDBJ whole genome shotgun (WGS) entry which is preliminary data.</text>
</comment>
<sequence>MSLRFAPHVALTLNALVWGLSWWPFQTMLAAGLAAPWATALMYAVLLAAMGVLAPGAWRHLRHDRALWLLALAAGLTNVAFNTAMSFGDVVRVILLFYLMPAWAVMLAWRFLGERPSRMAVLRLVLAFAGMALVILPTGAQGWQRLGSDFSVADGLGLFAGICFAITNVTLRHPSAAPASARMLAMFAGCMGMGLLSALLGCAVGWLPGLPPVNAVWVVAVLGMAALVAGGNWALQFGAARLPTATTSVIMLSEVLFASGSAWLLGATQLTAQMLLGGGLIVGGALLAALAP</sequence>
<evidence type="ECO:0000313" key="4">
    <source>
        <dbReference type="Proteomes" id="UP001595967"/>
    </source>
</evidence>
<feature type="transmembrane region" description="Helical" evidence="1">
    <location>
        <begin position="5"/>
        <end position="23"/>
    </location>
</feature>
<feature type="transmembrane region" description="Helical" evidence="1">
    <location>
        <begin position="215"/>
        <end position="235"/>
    </location>
</feature>
<dbReference type="SUPFAM" id="SSF103481">
    <property type="entry name" value="Multidrug resistance efflux transporter EmrE"/>
    <property type="match status" value="2"/>
</dbReference>